<dbReference type="PANTHER" id="PTHR33744:SF1">
    <property type="entry name" value="DNA-BINDING TRANSCRIPTIONAL ACTIVATOR ADER"/>
    <property type="match status" value="1"/>
</dbReference>
<feature type="domain" description="CdaR GGDEF-like" evidence="4">
    <location>
        <begin position="154"/>
        <end position="288"/>
    </location>
</feature>
<dbReference type="Gene3D" id="1.10.10.2840">
    <property type="entry name" value="PucR C-terminal helix-turn-helix domain"/>
    <property type="match status" value="1"/>
</dbReference>
<protein>
    <submittedName>
        <fullName evidence="5">PucR family transcriptional regulator ligand-binding domain-containing protein</fullName>
    </submittedName>
</protein>
<dbReference type="InterPro" id="IPR012914">
    <property type="entry name" value="PucR_dom"/>
</dbReference>
<keyword evidence="6" id="KW-1185">Reference proteome</keyword>
<evidence type="ECO:0000259" key="3">
    <source>
        <dbReference type="Pfam" id="PF13556"/>
    </source>
</evidence>
<dbReference type="InterPro" id="IPR041522">
    <property type="entry name" value="CdaR_GGDEF"/>
</dbReference>
<dbReference type="EMBL" id="CP081864">
    <property type="protein sequence ID" value="QZN94975.1"/>
    <property type="molecule type" value="Genomic_DNA"/>
</dbReference>
<evidence type="ECO:0000259" key="4">
    <source>
        <dbReference type="Pfam" id="PF17853"/>
    </source>
</evidence>
<dbReference type="SUPFAM" id="SSF46689">
    <property type="entry name" value="Homeodomain-like"/>
    <property type="match status" value="1"/>
</dbReference>
<gene>
    <name evidence="5" type="ORF">K6K13_17320</name>
</gene>
<evidence type="ECO:0000313" key="5">
    <source>
        <dbReference type="EMBL" id="QZN94975.1"/>
    </source>
</evidence>
<accession>A0ABX9AIJ1</accession>
<dbReference type="RefSeq" id="WP_222158084.1">
    <property type="nucleotide sequence ID" value="NZ_CP081864.1"/>
</dbReference>
<dbReference type="Pfam" id="PF17853">
    <property type="entry name" value="GGDEF_2"/>
    <property type="match status" value="1"/>
</dbReference>
<evidence type="ECO:0000313" key="6">
    <source>
        <dbReference type="Proteomes" id="UP000825886"/>
    </source>
</evidence>
<dbReference type="InterPro" id="IPR009057">
    <property type="entry name" value="Homeodomain-like_sf"/>
</dbReference>
<dbReference type="Proteomes" id="UP000825886">
    <property type="component" value="Chromosome"/>
</dbReference>
<sequence>MNLTVGDILALPGLEALRLRAGQRHCHRPVRWYYVAENEGIADWVMGGELVFVTGINHTRDEANLLRLLQEGHQNGIAGMVILTGEAFIHAIPDSVVAQADALGIPLIEQPYMLKMVIVTQLVGTALVQRDSLLRSQREILTQLLTGDYPSIELTRQRASHLQLTLNRPHRVITLRLSGIPALFDNAPPDRAEAQLQAARQALRQALEERLATLPASLPLVTLGELFILFWPEVDAAFLDGKAWLGEMRQSLSPSLQPLSLFCGLSCTVTQAHHYRRGLGEARRALEVAESMRPDKGICDFSALGVLQLLTAIPDQELLNRFMKETLGPLFATNRKHPALLIDTLEAILQENGNVIKAAERLGIHRNTLNQRLQRIERQSDHRVNDPQWRLNVSVALLIWRMSHAQQQEFL</sequence>
<evidence type="ECO:0000256" key="1">
    <source>
        <dbReference type="ARBA" id="ARBA00006754"/>
    </source>
</evidence>
<proteinExistence type="inferred from homology"/>
<evidence type="ECO:0000259" key="2">
    <source>
        <dbReference type="Pfam" id="PF07905"/>
    </source>
</evidence>
<organism evidence="5 6">
    <name type="scientific">Symbiopectobacterium purcellii</name>
    <dbReference type="NCBI Taxonomy" id="2871826"/>
    <lineage>
        <taxon>Bacteria</taxon>
        <taxon>Pseudomonadati</taxon>
        <taxon>Pseudomonadota</taxon>
        <taxon>Gammaproteobacteria</taxon>
        <taxon>Enterobacterales</taxon>
        <taxon>Enterobacteriaceae</taxon>
    </lineage>
</organism>
<dbReference type="InterPro" id="IPR051448">
    <property type="entry name" value="CdaR-like_regulators"/>
</dbReference>
<dbReference type="Pfam" id="PF07905">
    <property type="entry name" value="PucR"/>
    <property type="match status" value="1"/>
</dbReference>
<dbReference type="InterPro" id="IPR042070">
    <property type="entry name" value="PucR_C-HTH_sf"/>
</dbReference>
<comment type="similarity">
    <text evidence="1">Belongs to the CdaR family.</text>
</comment>
<name>A0ABX9AIJ1_9ENTR</name>
<feature type="domain" description="PucR C-terminal helix-turn-helix" evidence="3">
    <location>
        <begin position="341"/>
        <end position="399"/>
    </location>
</feature>
<dbReference type="InterPro" id="IPR025736">
    <property type="entry name" value="PucR_C-HTH_dom"/>
</dbReference>
<feature type="domain" description="Purine catabolism PurC-like" evidence="2">
    <location>
        <begin position="7"/>
        <end position="126"/>
    </location>
</feature>
<dbReference type="PANTHER" id="PTHR33744">
    <property type="entry name" value="CARBOHYDRATE DIACID REGULATOR"/>
    <property type="match status" value="1"/>
</dbReference>
<reference evidence="5 6" key="1">
    <citation type="submission" date="2021-08" db="EMBL/GenBank/DDBJ databases">
        <title>Culture and genomic analysis of Symbiopectobacterium purcellii sp. nov. gen. nov., isolated from the leafhopper Empoasca decipiens.</title>
        <authorList>
            <person name="Nadal-Jimenez P."/>
            <person name="Siozios S."/>
            <person name="Halliday N."/>
            <person name="Camara M."/>
            <person name="Hurst G.D.D."/>
        </authorList>
    </citation>
    <scope>NUCLEOTIDE SEQUENCE [LARGE SCALE GENOMIC DNA]</scope>
    <source>
        <strain evidence="5 6">SyEd1</strain>
    </source>
</reference>
<dbReference type="Pfam" id="PF13556">
    <property type="entry name" value="HTH_30"/>
    <property type="match status" value="1"/>
</dbReference>